<feature type="compositionally biased region" description="Low complexity" evidence="1">
    <location>
        <begin position="934"/>
        <end position="961"/>
    </location>
</feature>
<feature type="compositionally biased region" description="Basic and acidic residues" evidence="1">
    <location>
        <begin position="288"/>
        <end position="312"/>
    </location>
</feature>
<feature type="region of interest" description="Disordered" evidence="1">
    <location>
        <begin position="286"/>
        <end position="395"/>
    </location>
</feature>
<feature type="compositionally biased region" description="Polar residues" evidence="1">
    <location>
        <begin position="501"/>
        <end position="516"/>
    </location>
</feature>
<reference evidence="2" key="1">
    <citation type="submission" date="2021-02" db="EMBL/GenBank/DDBJ databases">
        <title>Genome sequence Cadophora malorum strain M34.</title>
        <authorList>
            <person name="Stefanovic E."/>
            <person name="Vu D."/>
            <person name="Scully C."/>
            <person name="Dijksterhuis J."/>
            <person name="Roader J."/>
            <person name="Houbraken J."/>
        </authorList>
    </citation>
    <scope>NUCLEOTIDE SEQUENCE</scope>
    <source>
        <strain evidence="2">M34</strain>
    </source>
</reference>
<feature type="compositionally biased region" description="Polar residues" evidence="1">
    <location>
        <begin position="426"/>
        <end position="445"/>
    </location>
</feature>
<dbReference type="OrthoDB" id="7464126at2759"/>
<feature type="region of interest" description="Disordered" evidence="1">
    <location>
        <begin position="426"/>
        <end position="670"/>
    </location>
</feature>
<evidence type="ECO:0000256" key="1">
    <source>
        <dbReference type="SAM" id="MobiDB-lite"/>
    </source>
</evidence>
<feature type="compositionally biased region" description="Basic and acidic residues" evidence="1">
    <location>
        <begin position="482"/>
        <end position="496"/>
    </location>
</feature>
<feature type="compositionally biased region" description="Basic and acidic residues" evidence="1">
    <location>
        <begin position="548"/>
        <end position="580"/>
    </location>
</feature>
<feature type="region of interest" description="Disordered" evidence="1">
    <location>
        <begin position="710"/>
        <end position="862"/>
    </location>
</feature>
<comment type="caution">
    <text evidence="2">The sequence shown here is derived from an EMBL/GenBank/DDBJ whole genome shotgun (WGS) entry which is preliminary data.</text>
</comment>
<evidence type="ECO:0000313" key="2">
    <source>
        <dbReference type="EMBL" id="KAG4417488.1"/>
    </source>
</evidence>
<feature type="compositionally biased region" description="Basic and acidic residues" evidence="1">
    <location>
        <begin position="335"/>
        <end position="344"/>
    </location>
</feature>
<feature type="compositionally biased region" description="Basic and acidic residues" evidence="1">
    <location>
        <begin position="754"/>
        <end position="793"/>
    </location>
</feature>
<feature type="compositionally biased region" description="Basic and acidic residues" evidence="1">
    <location>
        <begin position="803"/>
        <end position="813"/>
    </location>
</feature>
<feature type="compositionally biased region" description="Low complexity" evidence="1">
    <location>
        <begin position="660"/>
        <end position="670"/>
    </location>
</feature>
<protein>
    <recommendedName>
        <fullName evidence="4">Fungal N-terminal domain-containing protein</fullName>
    </recommendedName>
</protein>
<feature type="compositionally biased region" description="Basic and acidic residues" evidence="1">
    <location>
        <begin position="825"/>
        <end position="853"/>
    </location>
</feature>
<accession>A0A8H7TES2</accession>
<feature type="compositionally biased region" description="Acidic residues" evidence="1">
    <location>
        <begin position="899"/>
        <end position="915"/>
    </location>
</feature>
<dbReference type="EMBL" id="JAFJYH010000153">
    <property type="protein sequence ID" value="KAG4417488.1"/>
    <property type="molecule type" value="Genomic_DNA"/>
</dbReference>
<dbReference type="Proteomes" id="UP000664132">
    <property type="component" value="Unassembled WGS sequence"/>
</dbReference>
<feature type="compositionally biased region" description="Polar residues" evidence="1">
    <location>
        <begin position="467"/>
        <end position="479"/>
    </location>
</feature>
<feature type="compositionally biased region" description="Basic and acidic residues" evidence="1">
    <location>
        <begin position="588"/>
        <end position="602"/>
    </location>
</feature>
<feature type="region of interest" description="Disordered" evidence="1">
    <location>
        <begin position="877"/>
        <end position="973"/>
    </location>
</feature>
<dbReference type="AlphaFoldDB" id="A0A8H7TES2"/>
<evidence type="ECO:0000313" key="3">
    <source>
        <dbReference type="Proteomes" id="UP000664132"/>
    </source>
</evidence>
<organism evidence="2 3">
    <name type="scientific">Cadophora malorum</name>
    <dbReference type="NCBI Taxonomy" id="108018"/>
    <lineage>
        <taxon>Eukaryota</taxon>
        <taxon>Fungi</taxon>
        <taxon>Dikarya</taxon>
        <taxon>Ascomycota</taxon>
        <taxon>Pezizomycotina</taxon>
        <taxon>Leotiomycetes</taxon>
        <taxon>Helotiales</taxon>
        <taxon>Ploettnerulaceae</taxon>
        <taxon>Cadophora</taxon>
    </lineage>
</organism>
<name>A0A8H7TES2_9HELO</name>
<proteinExistence type="predicted"/>
<gene>
    <name evidence="2" type="ORF">IFR04_009371</name>
</gene>
<feature type="compositionally biased region" description="Polar residues" evidence="1">
    <location>
        <begin position="345"/>
        <end position="373"/>
    </location>
</feature>
<feature type="compositionally biased region" description="Basic and acidic residues" evidence="1">
    <location>
        <begin position="714"/>
        <end position="728"/>
    </location>
</feature>
<keyword evidence="3" id="KW-1185">Reference proteome</keyword>
<sequence length="973" mass="109278">MSFGTSVGDIILLIQLAHKNYRNCKEAGGEYIEIAREVRSLHSVLRTVRDEAEREDSLIFKSGPEKTKELTEIADGCKGVLEGIDALLAKYKGLAPDSADVGKATKLWQKLRFGTEIEDLGKLRWKIITYTSTLAVLVDSINLKATERVGDVADRIESRMETGFAEMSDRLERFEDMRKAVLFIATRARASQRYQAMDSVLSLSTYADDDKEVWRQFRSQLVSLGFKSDSLDHHMEVLKAYMMKLDQTGLLDEAVEQSDASTLSWCGNASFRTTNLSLLGTAEMAQHAADRQAEESDSQEKSMSIVDERYDDVVTPSSLPPSDKPMTRRRRVPRIKVEQSDHATDSTVSRASKNTSPVTTPVETDDNGASNANDARPGPETEIDSGIDVSRPRQPRPYVESYYSISEAAANQSTLIRNTSEYPILSTVSKEPRPQTNIRPTSWSGPESRKSSRRYQQAMRKDDNGSDSDSTIGDSASRTVSRKNDRSPISSEKKVGDWLNLPNQETQTRASSSPTRQKPKARSTEDVPSGEGNKPERRSSATSSQKRAKSDPRSHFESRPAEEIFEEFMREGKKAEERRSSPGSKRNVKFEPTKSFESRPAEDIFAEFMEGEKHKDRRSSPSSRPADQSTFSKGLKHGFYDRRPTRSRSPTTPLDGEDGSSSQTQQAAKAALIAGAVEAFRARNEEGSWTGDKGMRILTAAIGAAGVGATMKADAQKEGKEVSENERERRRKLFSNDIVEIMSADSESDPDMDGSDREIDDHVRREGSRENKTSQEKAQGKLQGSERVREYQSSRRKPQVRQRNSEWHEEDQYKRKKAPGTRRAPVRDQEDQRSRRESQRQPRRPERVQEDSRSSNMERNSGLLAAVLGGLAANRLMQNRRQMKDDRQGTGGSFVASDSEYDSESESASDTEGDSDAEKYTRKAKRRTSPPPQQQQQHQQYQQAPYQQQQQPLQKAARQGQTNWGAWGTPKTK</sequence>
<evidence type="ECO:0008006" key="4">
    <source>
        <dbReference type="Google" id="ProtNLM"/>
    </source>
</evidence>